<comment type="catalytic activity">
    <reaction evidence="1 9 10">
        <text>[protein]-peptidylproline (omega=180) = [protein]-peptidylproline (omega=0)</text>
        <dbReference type="Rhea" id="RHEA:16237"/>
        <dbReference type="Rhea" id="RHEA-COMP:10747"/>
        <dbReference type="Rhea" id="RHEA-COMP:10748"/>
        <dbReference type="ChEBI" id="CHEBI:83833"/>
        <dbReference type="ChEBI" id="CHEBI:83834"/>
        <dbReference type="EC" id="5.2.1.8"/>
    </reaction>
</comment>
<comment type="caution">
    <text evidence="12">The sequence shown here is derived from an EMBL/GenBank/DDBJ whole genome shotgun (WGS) entry which is preliminary data.</text>
</comment>
<evidence type="ECO:0000259" key="11">
    <source>
        <dbReference type="PROSITE" id="PS50059"/>
    </source>
</evidence>
<proteinExistence type="inferred from homology"/>
<evidence type="ECO:0000256" key="3">
    <source>
        <dbReference type="ARBA" id="ARBA00006577"/>
    </source>
</evidence>
<dbReference type="Gene3D" id="3.10.50.40">
    <property type="match status" value="1"/>
</dbReference>
<gene>
    <name evidence="12" type="ORF">A9309_05360</name>
</gene>
<dbReference type="InterPro" id="IPR046357">
    <property type="entry name" value="PPIase_dom_sf"/>
</dbReference>
<comment type="function">
    <text evidence="8">Also involved in hydrogenase metallocenter assembly, probably by participating in the nickel insertion step. This function in hydrogenase biosynthesis requires chaperone activity and the presence of the metal-binding domain, but not PPIase activity.</text>
</comment>
<comment type="subcellular location">
    <subcellularLocation>
        <location evidence="2">Cytoplasm</location>
    </subcellularLocation>
</comment>
<evidence type="ECO:0000256" key="1">
    <source>
        <dbReference type="ARBA" id="ARBA00000971"/>
    </source>
</evidence>
<feature type="domain" description="PPIase FKBP-type" evidence="11">
    <location>
        <begin position="7"/>
        <end position="80"/>
    </location>
</feature>
<evidence type="ECO:0000256" key="7">
    <source>
        <dbReference type="ARBA" id="ARBA00023235"/>
    </source>
</evidence>
<keyword evidence="6" id="KW-0143">Chaperone</keyword>
<dbReference type="GO" id="GO:0005737">
    <property type="term" value="C:cytoplasm"/>
    <property type="evidence" value="ECO:0007669"/>
    <property type="project" value="UniProtKB-SubCell"/>
</dbReference>
<dbReference type="SUPFAM" id="SSF54534">
    <property type="entry name" value="FKBP-like"/>
    <property type="match status" value="1"/>
</dbReference>
<evidence type="ECO:0000256" key="10">
    <source>
        <dbReference type="RuleBase" id="RU003915"/>
    </source>
</evidence>
<dbReference type="AlphaFoldDB" id="A0A1B8Q3R5"/>
<evidence type="ECO:0000256" key="5">
    <source>
        <dbReference type="ARBA" id="ARBA00023110"/>
    </source>
</evidence>
<dbReference type="OrthoDB" id="9808891at2"/>
<evidence type="ECO:0000256" key="9">
    <source>
        <dbReference type="PROSITE-ProRule" id="PRU00277"/>
    </source>
</evidence>
<evidence type="ECO:0000256" key="8">
    <source>
        <dbReference type="ARBA" id="ARBA00037071"/>
    </source>
</evidence>
<dbReference type="RefSeq" id="WP_065256071.1">
    <property type="nucleotide sequence ID" value="NZ_JARDJM010000024.1"/>
</dbReference>
<evidence type="ECO:0000313" key="12">
    <source>
        <dbReference type="EMBL" id="OBX63965.1"/>
    </source>
</evidence>
<keyword evidence="5 9" id="KW-0697">Rotamase</keyword>
<dbReference type="InterPro" id="IPR001179">
    <property type="entry name" value="PPIase_FKBP_dom"/>
</dbReference>
<sequence>MSMIANDTVVRFNYTLTNSDGDVLDKSNGEPLAYLHGHHNIIPGLEVQMEGKGAGDKFTVTVAPEDAYGEYLAEAVQEVPRANFQGVENIEVGMQFQSQTDDGHVMLVTVKDVNDDVVVVDGNHPLAGVTLTFDVEVVDVREATADEIAHGHAHGVGGHHH</sequence>
<reference evidence="12 13" key="1">
    <citation type="submission" date="2016-06" db="EMBL/GenBank/DDBJ databases">
        <title>Draft genome of Moraxella lacunata CCUG 57757A.</title>
        <authorList>
            <person name="Salva-Serra F."/>
            <person name="Engstrom-Jakobsson H."/>
            <person name="Thorell K."/>
            <person name="Gonzales-Siles L."/>
            <person name="Karlsson R."/>
            <person name="Boulund F."/>
            <person name="Engstrand L."/>
            <person name="Kristiansson E."/>
            <person name="Moore E."/>
        </authorList>
    </citation>
    <scope>NUCLEOTIDE SEQUENCE [LARGE SCALE GENOMIC DNA]</scope>
    <source>
        <strain evidence="12 13">CCUG 57757A</strain>
    </source>
</reference>
<evidence type="ECO:0000256" key="4">
    <source>
        <dbReference type="ARBA" id="ARBA00022490"/>
    </source>
</evidence>
<dbReference type="EMBL" id="LZMS01000047">
    <property type="protein sequence ID" value="OBX63965.1"/>
    <property type="molecule type" value="Genomic_DNA"/>
</dbReference>
<evidence type="ECO:0000313" key="13">
    <source>
        <dbReference type="Proteomes" id="UP000092607"/>
    </source>
</evidence>
<dbReference type="PANTHER" id="PTHR47861">
    <property type="entry name" value="FKBP-TYPE PEPTIDYL-PROLYL CIS-TRANS ISOMERASE SLYD"/>
    <property type="match status" value="1"/>
</dbReference>
<accession>A0A1B8Q3R5</accession>
<evidence type="ECO:0000256" key="6">
    <source>
        <dbReference type="ARBA" id="ARBA00023186"/>
    </source>
</evidence>
<dbReference type="PANTHER" id="PTHR47861:SF3">
    <property type="entry name" value="FKBP-TYPE PEPTIDYL-PROLYL CIS-TRANS ISOMERASE SLYD"/>
    <property type="match status" value="1"/>
</dbReference>
<protein>
    <recommendedName>
        <fullName evidence="10">Peptidyl-prolyl cis-trans isomerase</fullName>
        <ecNumber evidence="10">5.2.1.8</ecNumber>
    </recommendedName>
</protein>
<evidence type="ECO:0000256" key="2">
    <source>
        <dbReference type="ARBA" id="ARBA00004496"/>
    </source>
</evidence>
<dbReference type="Proteomes" id="UP000092607">
    <property type="component" value="Unassembled WGS sequence"/>
</dbReference>
<keyword evidence="7 9" id="KW-0413">Isomerase</keyword>
<dbReference type="PROSITE" id="PS50059">
    <property type="entry name" value="FKBP_PPIASE"/>
    <property type="match status" value="1"/>
</dbReference>
<comment type="similarity">
    <text evidence="3 10">Belongs to the FKBP-type PPIase family.</text>
</comment>
<dbReference type="GO" id="GO:0042026">
    <property type="term" value="P:protein refolding"/>
    <property type="evidence" value="ECO:0007669"/>
    <property type="project" value="UniProtKB-ARBA"/>
</dbReference>
<dbReference type="Pfam" id="PF00254">
    <property type="entry name" value="FKBP_C"/>
    <property type="match status" value="1"/>
</dbReference>
<keyword evidence="4" id="KW-0963">Cytoplasm</keyword>
<dbReference type="GO" id="GO:0003755">
    <property type="term" value="F:peptidyl-prolyl cis-trans isomerase activity"/>
    <property type="evidence" value="ECO:0007669"/>
    <property type="project" value="UniProtKB-UniRule"/>
</dbReference>
<organism evidence="12 13">
    <name type="scientific">Moraxella lacunata</name>
    <dbReference type="NCBI Taxonomy" id="477"/>
    <lineage>
        <taxon>Bacteria</taxon>
        <taxon>Pseudomonadati</taxon>
        <taxon>Pseudomonadota</taxon>
        <taxon>Gammaproteobacteria</taxon>
        <taxon>Moraxellales</taxon>
        <taxon>Moraxellaceae</taxon>
        <taxon>Moraxella</taxon>
    </lineage>
</organism>
<dbReference type="EC" id="5.2.1.8" evidence="10"/>
<name>A0A1B8Q3R5_MORLA</name>